<dbReference type="InterPro" id="IPR026960">
    <property type="entry name" value="RVT-Znf"/>
</dbReference>
<sequence>MIWRVQNPHKVACFSWLLAKEVVLIQVKLTRRGLNLCSRCFLCDKEAETIYHLFPHCSWTDQLWKIFIYLRGISWTMPGTAF</sequence>
<evidence type="ECO:0000259" key="1">
    <source>
        <dbReference type="Pfam" id="PF13966"/>
    </source>
</evidence>
<dbReference type="AlphaFoldDB" id="A0A0V0GLZ3"/>
<reference evidence="2" key="1">
    <citation type="submission" date="2015-12" db="EMBL/GenBank/DDBJ databases">
        <title>Gene expression during late stages of embryo sac development: a critical building block for successful pollen-pistil interactions.</title>
        <authorList>
            <person name="Liu Y."/>
            <person name="Joly V."/>
            <person name="Sabar M."/>
            <person name="Matton D.P."/>
        </authorList>
    </citation>
    <scope>NUCLEOTIDE SEQUENCE</scope>
</reference>
<protein>
    <submittedName>
        <fullName evidence="2">Putative ovule protein</fullName>
    </submittedName>
</protein>
<proteinExistence type="predicted"/>
<organism evidence="2">
    <name type="scientific">Solanum chacoense</name>
    <name type="common">Chaco potato</name>
    <dbReference type="NCBI Taxonomy" id="4108"/>
    <lineage>
        <taxon>Eukaryota</taxon>
        <taxon>Viridiplantae</taxon>
        <taxon>Streptophyta</taxon>
        <taxon>Embryophyta</taxon>
        <taxon>Tracheophyta</taxon>
        <taxon>Spermatophyta</taxon>
        <taxon>Magnoliopsida</taxon>
        <taxon>eudicotyledons</taxon>
        <taxon>Gunneridae</taxon>
        <taxon>Pentapetalae</taxon>
        <taxon>asterids</taxon>
        <taxon>lamiids</taxon>
        <taxon>Solanales</taxon>
        <taxon>Solanaceae</taxon>
        <taxon>Solanoideae</taxon>
        <taxon>Solaneae</taxon>
        <taxon>Solanum</taxon>
    </lineage>
</organism>
<evidence type="ECO:0000313" key="2">
    <source>
        <dbReference type="EMBL" id="JAP09132.1"/>
    </source>
</evidence>
<accession>A0A0V0GLZ3</accession>
<name>A0A0V0GLZ3_SOLCH</name>
<dbReference type="EMBL" id="GEDG01035595">
    <property type="protein sequence ID" value="JAP09132.1"/>
    <property type="molecule type" value="Transcribed_RNA"/>
</dbReference>
<dbReference type="Pfam" id="PF13966">
    <property type="entry name" value="zf-RVT"/>
    <property type="match status" value="1"/>
</dbReference>
<feature type="domain" description="Reverse transcriptase zinc-binding" evidence="1">
    <location>
        <begin position="1"/>
        <end position="64"/>
    </location>
</feature>